<reference evidence="1 2" key="1">
    <citation type="submission" date="2019-07" db="EMBL/GenBank/DDBJ databases">
        <title>R&amp;d 2014.</title>
        <authorList>
            <person name="Klenk H.-P."/>
        </authorList>
    </citation>
    <scope>NUCLEOTIDE SEQUENCE [LARGE SCALE GENOMIC DNA]</scope>
    <source>
        <strain evidence="1 2">DSM 43868</strain>
    </source>
</reference>
<comment type="caution">
    <text evidence="1">The sequence shown here is derived from an EMBL/GenBank/DDBJ whole genome shotgun (WGS) entry which is preliminary data.</text>
</comment>
<gene>
    <name evidence="1" type="ORF">JD77_05314</name>
</gene>
<protein>
    <submittedName>
        <fullName evidence="1">Uncharacterized protein</fullName>
    </submittedName>
</protein>
<dbReference type="Proteomes" id="UP000319825">
    <property type="component" value="Unassembled WGS sequence"/>
</dbReference>
<dbReference type="EMBL" id="VLKE01000001">
    <property type="protein sequence ID" value="TWH70291.1"/>
    <property type="molecule type" value="Genomic_DNA"/>
</dbReference>
<organism evidence="1 2">
    <name type="scientific">Micromonospora olivasterospora</name>
    <dbReference type="NCBI Taxonomy" id="1880"/>
    <lineage>
        <taxon>Bacteria</taxon>
        <taxon>Bacillati</taxon>
        <taxon>Actinomycetota</taxon>
        <taxon>Actinomycetes</taxon>
        <taxon>Micromonosporales</taxon>
        <taxon>Micromonosporaceae</taxon>
        <taxon>Micromonospora</taxon>
    </lineage>
</organism>
<proteinExistence type="predicted"/>
<name>A0A562IGY2_MICOL</name>
<accession>A0A562IGY2</accession>
<evidence type="ECO:0000313" key="2">
    <source>
        <dbReference type="Proteomes" id="UP000319825"/>
    </source>
</evidence>
<keyword evidence="2" id="KW-1185">Reference proteome</keyword>
<evidence type="ECO:0000313" key="1">
    <source>
        <dbReference type="EMBL" id="TWH70291.1"/>
    </source>
</evidence>
<dbReference type="AlphaFoldDB" id="A0A562IGY2"/>
<sequence length="99" mass="10271">MVGGRAVEVVGGEAVGGQERLGEGGRVAAVGEAPLESLAFDEPVAAAVRGGGCVDPCQWERFHTVWPILPHPFSGFPANMTGTGSMLRAIAWYCASLVM</sequence>